<dbReference type="Gene3D" id="2.70.40.10">
    <property type="match status" value="1"/>
</dbReference>
<dbReference type="Pfam" id="PF00692">
    <property type="entry name" value="dUTPase"/>
    <property type="match status" value="1"/>
</dbReference>
<dbReference type="NCBIfam" id="TIGR00576">
    <property type="entry name" value="dut"/>
    <property type="match status" value="1"/>
</dbReference>
<evidence type="ECO:0000256" key="5">
    <source>
        <dbReference type="ARBA" id="ARBA00022842"/>
    </source>
</evidence>
<dbReference type="EMBL" id="CP061035">
    <property type="protein sequence ID" value="QQV78499.1"/>
    <property type="molecule type" value="Genomic_DNA"/>
</dbReference>
<keyword evidence="3 8" id="KW-0479">Metal-binding</keyword>
<evidence type="ECO:0000256" key="3">
    <source>
        <dbReference type="ARBA" id="ARBA00022723"/>
    </source>
</evidence>
<gene>
    <name evidence="8 10" type="primary">dut</name>
    <name evidence="10" type="ORF">H5J25_07650</name>
</gene>
<dbReference type="GO" id="GO:0004170">
    <property type="term" value="F:dUTP diphosphatase activity"/>
    <property type="evidence" value="ECO:0007669"/>
    <property type="project" value="UniProtKB-UniRule"/>
</dbReference>
<evidence type="ECO:0000256" key="1">
    <source>
        <dbReference type="ARBA" id="ARBA00001946"/>
    </source>
</evidence>
<evidence type="ECO:0000259" key="9">
    <source>
        <dbReference type="Pfam" id="PF00692"/>
    </source>
</evidence>
<comment type="catalytic activity">
    <reaction evidence="7 8">
        <text>dUTP + H2O = dUMP + diphosphate + H(+)</text>
        <dbReference type="Rhea" id="RHEA:10248"/>
        <dbReference type="ChEBI" id="CHEBI:15377"/>
        <dbReference type="ChEBI" id="CHEBI:15378"/>
        <dbReference type="ChEBI" id="CHEBI:33019"/>
        <dbReference type="ChEBI" id="CHEBI:61555"/>
        <dbReference type="ChEBI" id="CHEBI:246422"/>
        <dbReference type="EC" id="3.6.1.23"/>
    </reaction>
</comment>
<comment type="cofactor">
    <cofactor evidence="1 8">
        <name>Mg(2+)</name>
        <dbReference type="ChEBI" id="CHEBI:18420"/>
    </cofactor>
</comment>
<dbReference type="KEGG" id="sari:H5J25_07650"/>
<protein>
    <recommendedName>
        <fullName evidence="8">Deoxyuridine 5'-triphosphate nucleotidohydrolase</fullName>
        <shortName evidence="8">dUTPase</shortName>
        <ecNumber evidence="8">3.6.1.23</ecNumber>
    </recommendedName>
    <alternativeName>
        <fullName evidence="8">dUTP pyrophosphatase</fullName>
    </alternativeName>
</protein>
<sequence>MTSPIAIAIKRLPHGAGLPHPAYATDGAAGMDVVAAEDMTLAPGQRAAIATGFAVAIPAGYEIQVRPRSGLALKFGITCLNSPGTIDSDYRGEIKVILANLGQEPFAVVRGERIAQLVPAPVQRATLDEVESLDDTARGHGGFGSTGR</sequence>
<keyword evidence="5 8" id="KW-0460">Magnesium</keyword>
<dbReference type="HAMAP" id="MF_00116">
    <property type="entry name" value="dUTPase_bact"/>
    <property type="match status" value="1"/>
</dbReference>
<proteinExistence type="inferred from homology"/>
<dbReference type="AlphaFoldDB" id="A0A974NWU0"/>
<dbReference type="InterPro" id="IPR036157">
    <property type="entry name" value="dUTPase-like_sf"/>
</dbReference>
<dbReference type="RefSeq" id="WP_202095421.1">
    <property type="nucleotide sequence ID" value="NZ_CP061035.1"/>
</dbReference>
<dbReference type="Proteomes" id="UP000595894">
    <property type="component" value="Chromosome"/>
</dbReference>
<dbReference type="PANTHER" id="PTHR11241:SF0">
    <property type="entry name" value="DEOXYURIDINE 5'-TRIPHOSPHATE NUCLEOTIDOHYDROLASE"/>
    <property type="match status" value="1"/>
</dbReference>
<name>A0A974NWU0_9SPHN</name>
<dbReference type="GO" id="GO:0046081">
    <property type="term" value="P:dUTP catabolic process"/>
    <property type="evidence" value="ECO:0007669"/>
    <property type="project" value="InterPro"/>
</dbReference>
<dbReference type="InterPro" id="IPR029054">
    <property type="entry name" value="dUTPase-like"/>
</dbReference>
<keyword evidence="4 8" id="KW-0378">Hydrolase</keyword>
<dbReference type="EC" id="3.6.1.23" evidence="8"/>
<feature type="binding site" evidence="8">
    <location>
        <position position="81"/>
    </location>
    <ligand>
        <name>substrate</name>
    </ligand>
</feature>
<comment type="function">
    <text evidence="8">This enzyme is involved in nucleotide metabolism: it produces dUMP, the immediate precursor of thymidine nucleotides and it decreases the intracellular concentration of dUTP so that uracil cannot be incorporated into DNA.</text>
</comment>
<dbReference type="NCBIfam" id="NF001862">
    <property type="entry name" value="PRK00601.1"/>
    <property type="match status" value="1"/>
</dbReference>
<evidence type="ECO:0000256" key="7">
    <source>
        <dbReference type="ARBA" id="ARBA00047686"/>
    </source>
</evidence>
<evidence type="ECO:0000256" key="2">
    <source>
        <dbReference type="ARBA" id="ARBA00006581"/>
    </source>
</evidence>
<accession>A0A974NWU0</accession>
<comment type="caution">
    <text evidence="8">Lacks conserved residue(s) required for the propagation of feature annotation.</text>
</comment>
<dbReference type="CDD" id="cd07557">
    <property type="entry name" value="trimeric_dUTPase"/>
    <property type="match status" value="1"/>
</dbReference>
<dbReference type="InterPro" id="IPR008181">
    <property type="entry name" value="dUTPase"/>
</dbReference>
<feature type="binding site" evidence="8">
    <location>
        <begin position="68"/>
        <end position="70"/>
    </location>
    <ligand>
        <name>substrate</name>
    </ligand>
</feature>
<dbReference type="InterPro" id="IPR033704">
    <property type="entry name" value="dUTPase_trimeric"/>
</dbReference>
<dbReference type="GO" id="GO:0000287">
    <property type="term" value="F:magnesium ion binding"/>
    <property type="evidence" value="ECO:0007669"/>
    <property type="project" value="UniProtKB-UniRule"/>
</dbReference>
<reference evidence="11" key="1">
    <citation type="submission" date="2020-09" db="EMBL/GenBank/DDBJ databases">
        <title>Sphingomonas sp., a new species isolated from pork steak.</title>
        <authorList>
            <person name="Heidler von Heilborn D."/>
        </authorList>
    </citation>
    <scope>NUCLEOTIDE SEQUENCE [LARGE SCALE GENOMIC DNA]</scope>
</reference>
<dbReference type="FunFam" id="2.70.40.10:FF:000008">
    <property type="entry name" value="Deoxyuridine 5'-triphosphate nucleotidohydrolase"/>
    <property type="match status" value="1"/>
</dbReference>
<comment type="pathway">
    <text evidence="8">Pyrimidine metabolism; dUMP biosynthesis; dUMP from dCTP (dUTP route): step 2/2.</text>
</comment>
<feature type="binding site" evidence="8">
    <location>
        <begin position="85"/>
        <end position="87"/>
    </location>
    <ligand>
        <name>substrate</name>
    </ligand>
</feature>
<keyword evidence="11" id="KW-1185">Reference proteome</keyword>
<evidence type="ECO:0000256" key="6">
    <source>
        <dbReference type="ARBA" id="ARBA00023080"/>
    </source>
</evidence>
<comment type="similarity">
    <text evidence="2 8">Belongs to the dUTPase family.</text>
</comment>
<dbReference type="SUPFAM" id="SSF51283">
    <property type="entry name" value="dUTPase-like"/>
    <property type="match status" value="1"/>
</dbReference>
<evidence type="ECO:0000256" key="8">
    <source>
        <dbReference type="HAMAP-Rule" id="MF_00116"/>
    </source>
</evidence>
<keyword evidence="6 8" id="KW-0546">Nucleotide metabolism</keyword>
<feature type="domain" description="dUTPase-like" evidence="9">
    <location>
        <begin position="20"/>
        <end position="147"/>
    </location>
</feature>
<dbReference type="PANTHER" id="PTHR11241">
    <property type="entry name" value="DEOXYURIDINE 5'-TRIPHOSPHATE NUCLEOTIDOHYDROLASE"/>
    <property type="match status" value="1"/>
</dbReference>
<evidence type="ECO:0000313" key="10">
    <source>
        <dbReference type="EMBL" id="QQV78499.1"/>
    </source>
</evidence>
<organism evidence="10 11">
    <name type="scientific">Sphingomonas aliaeris</name>
    <dbReference type="NCBI Taxonomy" id="2759526"/>
    <lineage>
        <taxon>Bacteria</taxon>
        <taxon>Pseudomonadati</taxon>
        <taxon>Pseudomonadota</taxon>
        <taxon>Alphaproteobacteria</taxon>
        <taxon>Sphingomonadales</taxon>
        <taxon>Sphingomonadaceae</taxon>
        <taxon>Sphingomonas</taxon>
    </lineage>
</organism>
<evidence type="ECO:0000256" key="4">
    <source>
        <dbReference type="ARBA" id="ARBA00022801"/>
    </source>
</evidence>
<evidence type="ECO:0000313" key="11">
    <source>
        <dbReference type="Proteomes" id="UP000595894"/>
    </source>
</evidence>
<dbReference type="GO" id="GO:0006226">
    <property type="term" value="P:dUMP biosynthetic process"/>
    <property type="evidence" value="ECO:0007669"/>
    <property type="project" value="UniProtKB-UniRule"/>
</dbReference>